<reference evidence="13 14" key="1">
    <citation type="journal article" date="2021" name="Elife">
        <title>Chloroplast acquisition without the gene transfer in kleptoplastic sea slugs, Plakobranchus ocellatus.</title>
        <authorList>
            <person name="Maeda T."/>
            <person name="Takahashi S."/>
            <person name="Yoshida T."/>
            <person name="Shimamura S."/>
            <person name="Takaki Y."/>
            <person name="Nagai Y."/>
            <person name="Toyoda A."/>
            <person name="Suzuki Y."/>
            <person name="Arimoto A."/>
            <person name="Ishii H."/>
            <person name="Satoh N."/>
            <person name="Nishiyama T."/>
            <person name="Hasebe M."/>
            <person name="Maruyama T."/>
            <person name="Minagawa J."/>
            <person name="Obokata J."/>
            <person name="Shigenobu S."/>
        </authorList>
    </citation>
    <scope>NUCLEOTIDE SEQUENCE [LARGE SCALE GENOMIC DNA]</scope>
</reference>
<keyword evidence="8 9" id="KW-0472">Membrane</keyword>
<dbReference type="AlphaFoldDB" id="A0AAV4CRV3"/>
<feature type="transmembrane region" description="Helical" evidence="11">
    <location>
        <begin position="68"/>
        <end position="87"/>
    </location>
</feature>
<evidence type="ECO:0000256" key="7">
    <source>
        <dbReference type="ARBA" id="ARBA00023098"/>
    </source>
</evidence>
<evidence type="ECO:0000313" key="14">
    <source>
        <dbReference type="Proteomes" id="UP000735302"/>
    </source>
</evidence>
<comment type="similarity">
    <text evidence="2 9">Belongs to the fatty acid desaturase type 1 family. DEGS subfamily.</text>
</comment>
<dbReference type="EMBL" id="BLXT01006926">
    <property type="protein sequence ID" value="GFO34617.1"/>
    <property type="molecule type" value="Genomic_DNA"/>
</dbReference>
<dbReference type="InterPro" id="IPR013866">
    <property type="entry name" value="Sphingolipid_d4-desaturase_N"/>
</dbReference>
<evidence type="ECO:0000256" key="10">
    <source>
        <dbReference type="SAM" id="MobiDB-lite"/>
    </source>
</evidence>
<evidence type="ECO:0000256" key="11">
    <source>
        <dbReference type="SAM" id="Phobius"/>
    </source>
</evidence>
<sequence length="367" mass="42903">MGAKVSRDDFEWVYTEEPHASRRKEMLAKYPELKKLMRPDPMFKLYVAMMVLLQFLVCFAIKDQSWPMILILAYTFGGVINHSLTLAVHEIAHNLAFGHSQPMMNRMFGFFANLPIGIPMSISFKKYHLDHHRYQGDDQKDVDIPSRFETVFFNSTLLKFIWVLMNPWFYSIRPFFINPKPLTSLEIINMAIQFPFDYLIYHFLGFKALAYLIIGSFMGTSLHPMAGHFISEHYMFVKGYETYSYYGPLNYLTWNVGYHTEHHDFPSIPGSNLPKVRKIAPEYYDNLPCHDSWVKVMWDFIFNPEIGPYSRIKRYRPTKEQGKNGNHKNMEVLSEKSHRMDSNGNGMPVENGAVQNGRLGEVHTKHD</sequence>
<dbReference type="InterPro" id="IPR011388">
    <property type="entry name" value="DES1/DES2"/>
</dbReference>
<dbReference type="Pfam" id="PF00487">
    <property type="entry name" value="FA_desaturase"/>
    <property type="match status" value="1"/>
</dbReference>
<protein>
    <recommendedName>
        <fullName evidence="3">sphingolipid 4-desaturase</fullName>
        <ecNumber evidence="3">1.14.19.17</ecNumber>
    </recommendedName>
</protein>
<comment type="caution">
    <text evidence="13">The sequence shown here is derived from an EMBL/GenBank/DDBJ whole genome shotgun (WGS) entry which is preliminary data.</text>
</comment>
<dbReference type="PIRSF" id="PIRSF017228">
    <property type="entry name" value="Sphnglp_dlt4_des"/>
    <property type="match status" value="1"/>
</dbReference>
<comment type="subcellular location">
    <subcellularLocation>
        <location evidence="1">Membrane</location>
        <topology evidence="1">Multi-pass membrane protein</topology>
    </subcellularLocation>
</comment>
<dbReference type="Proteomes" id="UP000735302">
    <property type="component" value="Unassembled WGS sequence"/>
</dbReference>
<evidence type="ECO:0000256" key="9">
    <source>
        <dbReference type="PIRNR" id="PIRNR017228"/>
    </source>
</evidence>
<keyword evidence="14" id="KW-1185">Reference proteome</keyword>
<evidence type="ECO:0000256" key="3">
    <source>
        <dbReference type="ARBA" id="ARBA00012021"/>
    </source>
</evidence>
<proteinExistence type="inferred from homology"/>
<evidence type="ECO:0000256" key="5">
    <source>
        <dbReference type="ARBA" id="ARBA00022989"/>
    </source>
</evidence>
<dbReference type="InterPro" id="IPR005804">
    <property type="entry name" value="FA_desaturase_dom"/>
</dbReference>
<dbReference type="PANTHER" id="PTHR12879:SF8">
    <property type="entry name" value="SPHINGOLIPID DELTA(4)-DESATURASE DES1"/>
    <property type="match status" value="1"/>
</dbReference>
<dbReference type="GO" id="GO:0046513">
    <property type="term" value="P:ceramide biosynthetic process"/>
    <property type="evidence" value="ECO:0007669"/>
    <property type="project" value="TreeGrafter"/>
</dbReference>
<feature type="region of interest" description="Disordered" evidence="10">
    <location>
        <begin position="336"/>
        <end position="367"/>
    </location>
</feature>
<evidence type="ECO:0000259" key="12">
    <source>
        <dbReference type="SMART" id="SM01269"/>
    </source>
</evidence>
<dbReference type="GO" id="GO:0016020">
    <property type="term" value="C:membrane"/>
    <property type="evidence" value="ECO:0007669"/>
    <property type="project" value="UniProtKB-SubCell"/>
</dbReference>
<evidence type="ECO:0000256" key="1">
    <source>
        <dbReference type="ARBA" id="ARBA00004141"/>
    </source>
</evidence>
<feature type="transmembrane region" description="Helical" evidence="11">
    <location>
        <begin position="107"/>
        <end position="124"/>
    </location>
</feature>
<dbReference type="SMART" id="SM01269">
    <property type="entry name" value="Lipid_DES"/>
    <property type="match status" value="1"/>
</dbReference>
<evidence type="ECO:0000256" key="8">
    <source>
        <dbReference type="ARBA" id="ARBA00023136"/>
    </source>
</evidence>
<dbReference type="EC" id="1.14.19.17" evidence="3"/>
<keyword evidence="4 11" id="KW-0812">Transmembrane</keyword>
<name>A0AAV4CRV3_9GAST</name>
<keyword evidence="7 9" id="KW-0443">Lipid metabolism</keyword>
<dbReference type="PANTHER" id="PTHR12879">
    <property type="entry name" value="SPHINGOLIPID DELTA 4 DESATURASE/C-4 HYDROXYLASE PROTEIN DES2"/>
    <property type="match status" value="1"/>
</dbReference>
<organism evidence="13 14">
    <name type="scientific">Plakobranchus ocellatus</name>
    <dbReference type="NCBI Taxonomy" id="259542"/>
    <lineage>
        <taxon>Eukaryota</taxon>
        <taxon>Metazoa</taxon>
        <taxon>Spiralia</taxon>
        <taxon>Lophotrochozoa</taxon>
        <taxon>Mollusca</taxon>
        <taxon>Gastropoda</taxon>
        <taxon>Heterobranchia</taxon>
        <taxon>Euthyneura</taxon>
        <taxon>Panpulmonata</taxon>
        <taxon>Sacoglossa</taxon>
        <taxon>Placobranchoidea</taxon>
        <taxon>Plakobranchidae</taxon>
        <taxon>Plakobranchus</taxon>
    </lineage>
</organism>
<feature type="transmembrane region" description="Helical" evidence="11">
    <location>
        <begin position="199"/>
        <end position="219"/>
    </location>
</feature>
<gene>
    <name evidence="13" type="ORF">PoB_006112200</name>
</gene>
<keyword evidence="5 11" id="KW-1133">Transmembrane helix</keyword>
<dbReference type="Pfam" id="PF08557">
    <property type="entry name" value="Lipid_DES"/>
    <property type="match status" value="1"/>
</dbReference>
<accession>A0AAV4CRV3</accession>
<dbReference type="CDD" id="cd03508">
    <property type="entry name" value="Delta4-sphingolipid-FADS-like"/>
    <property type="match status" value="1"/>
</dbReference>
<evidence type="ECO:0000256" key="6">
    <source>
        <dbReference type="ARBA" id="ARBA00023002"/>
    </source>
</evidence>
<evidence type="ECO:0000256" key="2">
    <source>
        <dbReference type="ARBA" id="ARBA00006146"/>
    </source>
</evidence>
<dbReference type="GO" id="GO:0042284">
    <property type="term" value="F:sphingolipid delta-4 desaturase activity"/>
    <property type="evidence" value="ECO:0007669"/>
    <property type="project" value="UniProtKB-UniRule"/>
</dbReference>
<evidence type="ECO:0000313" key="13">
    <source>
        <dbReference type="EMBL" id="GFO34617.1"/>
    </source>
</evidence>
<feature type="domain" description="Sphingolipid delta4-desaturase N-terminal" evidence="12">
    <location>
        <begin position="5"/>
        <end position="43"/>
    </location>
</feature>
<keyword evidence="6 9" id="KW-0560">Oxidoreductase</keyword>
<evidence type="ECO:0000256" key="4">
    <source>
        <dbReference type="ARBA" id="ARBA00022692"/>
    </source>
</evidence>
<feature type="transmembrane region" description="Helical" evidence="11">
    <location>
        <begin position="43"/>
        <end position="61"/>
    </location>
</feature>